<evidence type="ECO:0000259" key="1">
    <source>
        <dbReference type="Pfam" id="PF00535"/>
    </source>
</evidence>
<gene>
    <name evidence="2" type="ORF">SAMN05444169_3536</name>
</gene>
<evidence type="ECO:0000313" key="2">
    <source>
        <dbReference type="EMBL" id="SHG65758.1"/>
    </source>
</evidence>
<feature type="domain" description="Glycosyltransferase 2-like" evidence="1">
    <location>
        <begin position="61"/>
        <end position="223"/>
    </location>
</feature>
<evidence type="ECO:0000313" key="3">
    <source>
        <dbReference type="Proteomes" id="UP000190675"/>
    </source>
</evidence>
<protein>
    <submittedName>
        <fullName evidence="2">Glycosyltransferase, GT2 family</fullName>
    </submittedName>
</protein>
<dbReference type="OrthoDB" id="6116224at2"/>
<dbReference type="Pfam" id="PF00535">
    <property type="entry name" value="Glycos_transf_2"/>
    <property type="match status" value="1"/>
</dbReference>
<proteinExistence type="predicted"/>
<dbReference type="EMBL" id="LT670818">
    <property type="protein sequence ID" value="SHG65758.1"/>
    <property type="molecule type" value="Genomic_DNA"/>
</dbReference>
<reference evidence="2 3" key="1">
    <citation type="submission" date="2016-11" db="EMBL/GenBank/DDBJ databases">
        <authorList>
            <person name="Jaros S."/>
            <person name="Januszkiewicz K."/>
            <person name="Wedrychowicz H."/>
        </authorList>
    </citation>
    <scope>NUCLEOTIDE SEQUENCE [LARGE SCALE GENOMIC DNA]</scope>
    <source>
        <strain evidence="2 3">GAS242</strain>
    </source>
</reference>
<dbReference type="Gene3D" id="3.90.550.10">
    <property type="entry name" value="Spore Coat Polysaccharide Biosynthesis Protein SpsA, Chain A"/>
    <property type="match status" value="1"/>
</dbReference>
<dbReference type="RefSeq" id="WP_079567070.1">
    <property type="nucleotide sequence ID" value="NZ_LT670818.1"/>
</dbReference>
<dbReference type="AlphaFoldDB" id="A0A1M5LL42"/>
<sequence>MSLEAFTRPDLLASAAETRTLDVFGTAEPSGVSAFATAKPDASRAWVAVSPSLDTSIPTVVCIPCFRRPEHLRLTLESLANQRTDRRFAVVMVDNDVLACGSVPVAAEFLASGKFPGLCVVEPRQGNCQAINAAFESALATFPAAVNFLMIDDDEIASPDWLERMLRAAEASGEDVVGGPVFPDFDDERKRGLRRHPAFYPAYEVSGPVPVIYGCGNCLITRRVFTRLAKPAFDLRFNFLGGGDTDFFVRCRHAGMKFHWAADAVITETVPVNRTDPRWLALRALRIGAINYHVQRKLARTTWSRARLLAKMLGLLPQSLYLAARLAVREHKALIALHPIIVAAGSALAAIGIEPQPYKASKIVS</sequence>
<accession>A0A1M5LL42</accession>
<dbReference type="PANTHER" id="PTHR43685:SF11">
    <property type="entry name" value="GLYCOSYLTRANSFERASE TAGX-RELATED"/>
    <property type="match status" value="1"/>
</dbReference>
<dbReference type="InterPro" id="IPR029044">
    <property type="entry name" value="Nucleotide-diphossugar_trans"/>
</dbReference>
<dbReference type="SUPFAM" id="SSF53448">
    <property type="entry name" value="Nucleotide-diphospho-sugar transferases"/>
    <property type="match status" value="1"/>
</dbReference>
<keyword evidence="2" id="KW-0808">Transferase</keyword>
<name>A0A1M5LL42_9BRAD</name>
<organism evidence="2 3">
    <name type="scientific">Bradyrhizobium erythrophlei</name>
    <dbReference type="NCBI Taxonomy" id="1437360"/>
    <lineage>
        <taxon>Bacteria</taxon>
        <taxon>Pseudomonadati</taxon>
        <taxon>Pseudomonadota</taxon>
        <taxon>Alphaproteobacteria</taxon>
        <taxon>Hyphomicrobiales</taxon>
        <taxon>Nitrobacteraceae</taxon>
        <taxon>Bradyrhizobium</taxon>
    </lineage>
</organism>
<dbReference type="InterPro" id="IPR050834">
    <property type="entry name" value="Glycosyltransf_2"/>
</dbReference>
<dbReference type="GO" id="GO:0016740">
    <property type="term" value="F:transferase activity"/>
    <property type="evidence" value="ECO:0007669"/>
    <property type="project" value="UniProtKB-KW"/>
</dbReference>
<dbReference type="Proteomes" id="UP000190675">
    <property type="component" value="Chromosome I"/>
</dbReference>
<dbReference type="CDD" id="cd00761">
    <property type="entry name" value="Glyco_tranf_GTA_type"/>
    <property type="match status" value="1"/>
</dbReference>
<dbReference type="InterPro" id="IPR001173">
    <property type="entry name" value="Glyco_trans_2-like"/>
</dbReference>
<dbReference type="PANTHER" id="PTHR43685">
    <property type="entry name" value="GLYCOSYLTRANSFERASE"/>
    <property type="match status" value="1"/>
</dbReference>